<organism evidence="2 3">
    <name type="scientific">Parageobacillus thermoglucosidasius</name>
    <name type="common">Geobacillus thermoglucosidasius</name>
    <dbReference type="NCBI Taxonomy" id="1426"/>
    <lineage>
        <taxon>Bacteria</taxon>
        <taxon>Bacillati</taxon>
        <taxon>Bacillota</taxon>
        <taxon>Bacilli</taxon>
        <taxon>Bacillales</taxon>
        <taxon>Anoxybacillaceae</taxon>
        <taxon>Parageobacillus</taxon>
    </lineage>
</organism>
<protein>
    <recommendedName>
        <fullName evidence="4">Terminase</fullName>
    </recommendedName>
</protein>
<dbReference type="Proteomes" id="UP000078290">
    <property type="component" value="Unassembled WGS sequence"/>
</dbReference>
<feature type="region of interest" description="Disordered" evidence="1">
    <location>
        <begin position="1"/>
        <end position="43"/>
    </location>
</feature>
<dbReference type="AlphaFoldDB" id="A0A1B7KWM6"/>
<feature type="region of interest" description="Disordered" evidence="1">
    <location>
        <begin position="183"/>
        <end position="212"/>
    </location>
</feature>
<reference evidence="3" key="1">
    <citation type="submission" date="2016-05" db="EMBL/GenBank/DDBJ databases">
        <authorList>
            <person name="Wang W."/>
            <person name="Zhu L."/>
        </authorList>
    </citation>
    <scope>NUCLEOTIDE SEQUENCE [LARGE SCALE GENOMIC DNA]</scope>
    <source>
        <strain evidence="3">W-2</strain>
    </source>
</reference>
<dbReference type="InterPro" id="IPR006448">
    <property type="entry name" value="Phage_term_ssu_P27"/>
</dbReference>
<evidence type="ECO:0000313" key="3">
    <source>
        <dbReference type="Proteomes" id="UP000078290"/>
    </source>
</evidence>
<feature type="compositionally biased region" description="Basic and acidic residues" evidence="1">
    <location>
        <begin position="187"/>
        <end position="203"/>
    </location>
</feature>
<dbReference type="EMBL" id="LXMA01000001">
    <property type="protein sequence ID" value="OAT74550.1"/>
    <property type="molecule type" value="Genomic_DNA"/>
</dbReference>
<name>A0A1B7KWM6_PARTM</name>
<feature type="compositionally biased region" description="Basic and acidic residues" evidence="1">
    <location>
        <begin position="1"/>
        <end position="15"/>
    </location>
</feature>
<evidence type="ECO:0000256" key="1">
    <source>
        <dbReference type="SAM" id="MobiDB-lite"/>
    </source>
</evidence>
<dbReference type="Pfam" id="PF05119">
    <property type="entry name" value="Terminase_4"/>
    <property type="match status" value="1"/>
</dbReference>
<accession>A0A1B7KWM6</accession>
<evidence type="ECO:0008006" key="4">
    <source>
        <dbReference type="Google" id="ProtNLM"/>
    </source>
</evidence>
<gene>
    <name evidence="2" type="ORF">A7K69_02245</name>
</gene>
<sequence length="212" mass="24709">MKKFGEGIGDRRGAPPREFFSQNETFSRREGRKMPGRPSKPVQLIKLEGNKDKRTKAELEYREKFEKSLYTGTSFKESPEVKADPVAHKEFLRLKKLYKHIQYVDGLDEQIINRYCLMVSQERSLQQTIKRLDSDIENVDDFEKRAEMYKTLASLMTKLNQTRDMILKLEDRLFLNPTARVKAIPKKPPEDDAKKSPMAEFLKRRAGGNHAT</sequence>
<proteinExistence type="predicted"/>
<evidence type="ECO:0000313" key="2">
    <source>
        <dbReference type="EMBL" id="OAT74550.1"/>
    </source>
</evidence>
<comment type="caution">
    <text evidence="2">The sequence shown here is derived from an EMBL/GenBank/DDBJ whole genome shotgun (WGS) entry which is preliminary data.</text>
</comment>